<dbReference type="CDD" id="cd07781">
    <property type="entry name" value="ASKHA_NBD_FGGY_L-RBK"/>
    <property type="match status" value="1"/>
</dbReference>
<keyword evidence="10" id="KW-1185">Reference proteome</keyword>
<dbReference type="Gene3D" id="1.20.58.2240">
    <property type="match status" value="1"/>
</dbReference>
<dbReference type="SUPFAM" id="SSF53067">
    <property type="entry name" value="Actin-like ATPase domain"/>
    <property type="match status" value="2"/>
</dbReference>
<dbReference type="GO" id="GO:0005524">
    <property type="term" value="F:ATP binding"/>
    <property type="evidence" value="ECO:0007669"/>
    <property type="project" value="UniProtKB-KW"/>
</dbReference>
<dbReference type="Pfam" id="PF00370">
    <property type="entry name" value="FGGY_N"/>
    <property type="match status" value="1"/>
</dbReference>
<dbReference type="PANTHER" id="PTHR43435:SF4">
    <property type="entry name" value="FGGY CARBOHYDRATE KINASE DOMAIN-CONTAINING PROTEIN"/>
    <property type="match status" value="1"/>
</dbReference>
<dbReference type="GO" id="GO:0008741">
    <property type="term" value="F:ribulokinase activity"/>
    <property type="evidence" value="ECO:0007669"/>
    <property type="project" value="InterPro"/>
</dbReference>
<dbReference type="Gene3D" id="3.30.420.40">
    <property type="match status" value="1"/>
</dbReference>
<dbReference type="InterPro" id="IPR018485">
    <property type="entry name" value="FGGY_C"/>
</dbReference>
<accession>A0A239M1X8</accession>
<keyword evidence="6" id="KW-0119">Carbohydrate metabolism</keyword>
<evidence type="ECO:0000256" key="5">
    <source>
        <dbReference type="ARBA" id="ARBA00022935"/>
    </source>
</evidence>
<evidence type="ECO:0000256" key="3">
    <source>
        <dbReference type="ARBA" id="ARBA00022777"/>
    </source>
</evidence>
<dbReference type="GO" id="GO:0019150">
    <property type="term" value="F:D-ribulokinase activity"/>
    <property type="evidence" value="ECO:0007669"/>
    <property type="project" value="TreeGrafter"/>
</dbReference>
<feature type="domain" description="Carbohydrate kinase FGGY N-terminal" evidence="7">
    <location>
        <begin position="41"/>
        <end position="299"/>
    </location>
</feature>
<keyword evidence="3 9" id="KW-0418">Kinase</keyword>
<evidence type="ECO:0000259" key="8">
    <source>
        <dbReference type="Pfam" id="PF02782"/>
    </source>
</evidence>
<keyword evidence="5" id="KW-0054">Arabinose catabolism</keyword>
<evidence type="ECO:0000259" key="7">
    <source>
        <dbReference type="Pfam" id="PF00370"/>
    </source>
</evidence>
<dbReference type="GO" id="GO:0019569">
    <property type="term" value="P:L-arabinose catabolic process to D-xylulose 5-phosphate"/>
    <property type="evidence" value="ECO:0007669"/>
    <property type="project" value="InterPro"/>
</dbReference>
<evidence type="ECO:0000313" key="10">
    <source>
        <dbReference type="Proteomes" id="UP000198356"/>
    </source>
</evidence>
<feature type="domain" description="Carbohydrate kinase FGGY C-terminal" evidence="8">
    <location>
        <begin position="308"/>
        <end position="487"/>
    </location>
</feature>
<dbReference type="InterPro" id="IPR018484">
    <property type="entry name" value="FGGY_N"/>
</dbReference>
<gene>
    <name evidence="9" type="ORF">SAMN05421770_10910</name>
</gene>
<dbReference type="PANTHER" id="PTHR43435">
    <property type="entry name" value="RIBULOKINASE"/>
    <property type="match status" value="1"/>
</dbReference>
<dbReference type="NCBIfam" id="NF003154">
    <property type="entry name" value="PRK04123.1"/>
    <property type="match status" value="1"/>
</dbReference>
<evidence type="ECO:0000313" key="9">
    <source>
        <dbReference type="EMBL" id="SNT36098.1"/>
    </source>
</evidence>
<dbReference type="EMBL" id="FZOU01000009">
    <property type="protein sequence ID" value="SNT36098.1"/>
    <property type="molecule type" value="Genomic_DNA"/>
</dbReference>
<sequence length="564" mass="61120">MISEATDIGLQRKHRFRENGYYTYAGPYRPDKGLQLNMRIVAGIDFGTLSTRATLLDSTKGRLGTASASYPLHRKREDPDYATQSHADHMTALAAAMRQVLAETGISGDQVEAIALDTTGSSVIPVDAKMQPLDDYYLWCDHRALHEAQEITGLAHAEKLEAIEWCGGVYSHEWGFAKLLHWLRHNPTRREHFASAFEHCDMVAATLAGITNPAEVKRSVCALGHKWLWNQKWGGFPPQAFLSKLDPLFDGVREKLAGEVLTSDHLAGRLSPEWAEKLGLRAGIPIPVGAFDAHWDAIGAGCRTGDVVNVVGTSTCIIAMQPETVLIPGVCGVVPGSVHPGYTGVEAGLSAVGDIFEAIAKRAGTDVKTLSAGLDDYRAGQTGLLRLTWDNGDRTVLVKSELGGITLGWNLLTTAQDELFAAIEGTAFHTRIILDRLAEYGVPIERIINAGGIPQHNARLNQVYADVLNKEVVVPDSIPTSIGSGIFAQLAAGIFTTIEEAQAAMCPKHKSFQPNPAAAAVYEELYRLYRQVYFAFGDETATPAGLATILKTLREVAAKARQTS</sequence>
<dbReference type="Pfam" id="PF02782">
    <property type="entry name" value="FGGY_C"/>
    <property type="match status" value="1"/>
</dbReference>
<dbReference type="AlphaFoldDB" id="A0A239M1X8"/>
<keyword evidence="1" id="KW-0808">Transferase</keyword>
<name>A0A239M1X8_9BACT</name>
<dbReference type="InterPro" id="IPR000577">
    <property type="entry name" value="Carb_kinase_FGGY"/>
</dbReference>
<dbReference type="InterPro" id="IPR043129">
    <property type="entry name" value="ATPase_NBD"/>
</dbReference>
<dbReference type="Proteomes" id="UP000198356">
    <property type="component" value="Unassembled WGS sequence"/>
</dbReference>
<keyword evidence="2" id="KW-0547">Nucleotide-binding</keyword>
<keyword evidence="4" id="KW-0067">ATP-binding</keyword>
<protein>
    <submittedName>
        <fullName evidence="9">L-ribulokinase</fullName>
    </submittedName>
</protein>
<dbReference type="GO" id="GO:0005737">
    <property type="term" value="C:cytoplasm"/>
    <property type="evidence" value="ECO:0007669"/>
    <property type="project" value="TreeGrafter"/>
</dbReference>
<organism evidence="9 10">
    <name type="scientific">Granulicella rosea</name>
    <dbReference type="NCBI Taxonomy" id="474952"/>
    <lineage>
        <taxon>Bacteria</taxon>
        <taxon>Pseudomonadati</taxon>
        <taxon>Acidobacteriota</taxon>
        <taxon>Terriglobia</taxon>
        <taxon>Terriglobales</taxon>
        <taxon>Acidobacteriaceae</taxon>
        <taxon>Granulicella</taxon>
    </lineage>
</organism>
<proteinExistence type="predicted"/>
<dbReference type="InterPro" id="IPR005929">
    <property type="entry name" value="Ribulokinase"/>
</dbReference>
<reference evidence="9 10" key="1">
    <citation type="submission" date="2017-06" db="EMBL/GenBank/DDBJ databases">
        <authorList>
            <person name="Kim H.J."/>
            <person name="Triplett B.A."/>
        </authorList>
    </citation>
    <scope>NUCLEOTIDE SEQUENCE [LARGE SCALE GENOMIC DNA]</scope>
    <source>
        <strain evidence="9 10">DSM 18704</strain>
    </source>
</reference>
<dbReference type="PIRSF" id="PIRSF000538">
    <property type="entry name" value="GlpK"/>
    <property type="match status" value="1"/>
</dbReference>
<evidence type="ECO:0000256" key="4">
    <source>
        <dbReference type="ARBA" id="ARBA00022840"/>
    </source>
</evidence>
<evidence type="ECO:0000256" key="6">
    <source>
        <dbReference type="ARBA" id="ARBA00023277"/>
    </source>
</evidence>
<evidence type="ECO:0000256" key="1">
    <source>
        <dbReference type="ARBA" id="ARBA00022679"/>
    </source>
</evidence>
<evidence type="ECO:0000256" key="2">
    <source>
        <dbReference type="ARBA" id="ARBA00022741"/>
    </source>
</evidence>